<keyword evidence="9 13" id="KW-0472">Membrane</keyword>
<keyword evidence="4 13" id="KW-0812">Transmembrane</keyword>
<feature type="transmembrane region" description="Helical" evidence="14">
    <location>
        <begin position="156"/>
        <end position="174"/>
    </location>
</feature>
<evidence type="ECO:0000313" key="16">
    <source>
        <dbReference type="EMBL" id="KAL3424763.1"/>
    </source>
</evidence>
<keyword evidence="17" id="KW-1185">Reference proteome</keyword>
<keyword evidence="12" id="KW-0413">Isomerase</keyword>
<evidence type="ECO:0000256" key="13">
    <source>
        <dbReference type="PROSITE-ProRule" id="PRU01087"/>
    </source>
</evidence>
<evidence type="ECO:0000259" key="15">
    <source>
        <dbReference type="PROSITE" id="PS51751"/>
    </source>
</evidence>
<evidence type="ECO:0000313" key="17">
    <source>
        <dbReference type="Proteomes" id="UP001629113"/>
    </source>
</evidence>
<evidence type="ECO:0000256" key="4">
    <source>
        <dbReference type="ARBA" id="ARBA00022692"/>
    </source>
</evidence>
<feature type="transmembrane region" description="Helical" evidence="14">
    <location>
        <begin position="194"/>
        <end position="214"/>
    </location>
</feature>
<keyword evidence="5" id="KW-0752">Steroid biosynthesis</keyword>
<evidence type="ECO:0000256" key="6">
    <source>
        <dbReference type="ARBA" id="ARBA00022989"/>
    </source>
</evidence>
<dbReference type="EMBL" id="JBFCZG010000003">
    <property type="protein sequence ID" value="KAL3424763.1"/>
    <property type="molecule type" value="Genomic_DNA"/>
</dbReference>
<comment type="caution">
    <text evidence="16">The sequence shown here is derived from an EMBL/GenBank/DDBJ whole genome shotgun (WGS) entry which is preliminary data.</text>
</comment>
<keyword evidence="6 13" id="KW-1133">Transmembrane helix</keyword>
<protein>
    <submittedName>
        <fullName evidence="16">3-beta-hydroxysteroid-Delta(8), Delta(7)-isomerase 2</fullName>
    </submittedName>
</protein>
<feature type="transmembrane region" description="Helical" evidence="14">
    <location>
        <begin position="122"/>
        <end position="144"/>
    </location>
</feature>
<evidence type="ECO:0000256" key="11">
    <source>
        <dbReference type="ARBA" id="ARBA00023221"/>
    </source>
</evidence>
<keyword evidence="8" id="KW-0443">Lipid metabolism</keyword>
<comment type="similarity">
    <text evidence="2">Belongs to the EBP family.</text>
</comment>
<evidence type="ECO:0000256" key="12">
    <source>
        <dbReference type="ARBA" id="ARBA00023235"/>
    </source>
</evidence>
<name>A0ABR4PNH4_9HELO</name>
<evidence type="ECO:0000256" key="7">
    <source>
        <dbReference type="ARBA" id="ARBA00023011"/>
    </source>
</evidence>
<comment type="subcellular location">
    <subcellularLocation>
        <location evidence="1">Membrane</location>
        <topology evidence="1">Multi-pass membrane protein</topology>
    </subcellularLocation>
</comment>
<organism evidence="16 17">
    <name type="scientific">Phlyctema vagabunda</name>
    <dbReference type="NCBI Taxonomy" id="108571"/>
    <lineage>
        <taxon>Eukaryota</taxon>
        <taxon>Fungi</taxon>
        <taxon>Dikarya</taxon>
        <taxon>Ascomycota</taxon>
        <taxon>Pezizomycotina</taxon>
        <taxon>Leotiomycetes</taxon>
        <taxon>Helotiales</taxon>
        <taxon>Dermateaceae</taxon>
        <taxon>Phlyctema</taxon>
    </lineage>
</organism>
<keyword evidence="3" id="KW-0444">Lipid biosynthesis</keyword>
<feature type="transmembrane region" description="Helical" evidence="14">
    <location>
        <begin position="72"/>
        <end position="91"/>
    </location>
</feature>
<feature type="domain" description="EXPERA" evidence="15">
    <location>
        <begin position="67"/>
        <end position="213"/>
    </location>
</feature>
<evidence type="ECO:0000256" key="9">
    <source>
        <dbReference type="ARBA" id="ARBA00023136"/>
    </source>
</evidence>
<evidence type="ECO:0000256" key="1">
    <source>
        <dbReference type="ARBA" id="ARBA00004141"/>
    </source>
</evidence>
<evidence type="ECO:0000256" key="3">
    <source>
        <dbReference type="ARBA" id="ARBA00022516"/>
    </source>
</evidence>
<sequence>MAAIVEALNSTAIKQHPYYPLEVEIASYLANEWSVPVLLGIFFTGCAAIVFGTRLTVKRIYPNLPRSEKCAIWWFIISGAIHFFFEGYFSLNHTRMGPAQDLFGQLWKEYALSDSRYLTSDPFVLCMETVTAFTWGPLCFVVAAMIPNEHSLRHPLQIIVCVGQIYGLILYYATSMFDHYYRGVAYSRPEFLYFWFYYFFMNFIWMVFPGILLVSSVRTISKAFTALEQQKKARKANGTIKKST</sequence>
<feature type="transmembrane region" description="Helical" evidence="14">
    <location>
        <begin position="33"/>
        <end position="51"/>
    </location>
</feature>
<evidence type="ECO:0000256" key="10">
    <source>
        <dbReference type="ARBA" id="ARBA00023166"/>
    </source>
</evidence>
<dbReference type="PANTHER" id="PTHR14207">
    <property type="entry name" value="STEROL ISOMERASE"/>
    <property type="match status" value="1"/>
</dbReference>
<dbReference type="Proteomes" id="UP001629113">
    <property type="component" value="Unassembled WGS sequence"/>
</dbReference>
<evidence type="ECO:0000256" key="2">
    <source>
        <dbReference type="ARBA" id="ARBA00008337"/>
    </source>
</evidence>
<keyword evidence="7" id="KW-0756">Sterol biosynthesis</keyword>
<proteinExistence type="inferred from homology"/>
<keyword evidence="11" id="KW-0753">Steroid metabolism</keyword>
<keyword evidence="10" id="KW-1207">Sterol metabolism</keyword>
<reference evidence="16 17" key="1">
    <citation type="submission" date="2024-06" db="EMBL/GenBank/DDBJ databases">
        <title>Complete genome of Phlyctema vagabunda strain 19-DSS-EL-015.</title>
        <authorList>
            <person name="Fiorenzani C."/>
        </authorList>
    </citation>
    <scope>NUCLEOTIDE SEQUENCE [LARGE SCALE GENOMIC DNA]</scope>
    <source>
        <strain evidence="16 17">19-DSS-EL-015</strain>
    </source>
</reference>
<evidence type="ECO:0000256" key="14">
    <source>
        <dbReference type="SAM" id="Phobius"/>
    </source>
</evidence>
<dbReference type="PANTHER" id="PTHR14207:SF0">
    <property type="entry name" value="3-BETA-HYDROXYSTEROID-DELTA(8),DELTA(7)-ISOMERASE"/>
    <property type="match status" value="1"/>
</dbReference>
<evidence type="ECO:0000256" key="5">
    <source>
        <dbReference type="ARBA" id="ARBA00022955"/>
    </source>
</evidence>
<dbReference type="InterPro" id="IPR007905">
    <property type="entry name" value="EBP"/>
</dbReference>
<dbReference type="PROSITE" id="PS51751">
    <property type="entry name" value="EXPERA"/>
    <property type="match status" value="1"/>
</dbReference>
<evidence type="ECO:0000256" key="8">
    <source>
        <dbReference type="ARBA" id="ARBA00023098"/>
    </source>
</evidence>
<accession>A0ABR4PNH4</accession>
<dbReference type="Pfam" id="PF05241">
    <property type="entry name" value="EBP"/>
    <property type="match status" value="1"/>
</dbReference>
<dbReference type="InterPro" id="IPR033118">
    <property type="entry name" value="EXPERA"/>
</dbReference>
<gene>
    <name evidence="16" type="ORF">PVAG01_04044</name>
</gene>